<dbReference type="PANTHER" id="PTHR45749:SF28">
    <property type="entry name" value="ZINC FINGER MYM-TYPE PROTEIN 1-LIKE-RELATED"/>
    <property type="match status" value="1"/>
</dbReference>
<proteinExistence type="predicted"/>
<dbReference type="EMBL" id="OX597823">
    <property type="protein sequence ID" value="CAI9729038.1"/>
    <property type="molecule type" value="Genomic_DNA"/>
</dbReference>
<dbReference type="AlphaFoldDB" id="A0AA36FBR2"/>
<dbReference type="PANTHER" id="PTHR45749">
    <property type="match status" value="1"/>
</dbReference>
<keyword evidence="2" id="KW-1185">Reference proteome</keyword>
<evidence type="ECO:0000313" key="1">
    <source>
        <dbReference type="EMBL" id="CAI9729038.1"/>
    </source>
</evidence>
<evidence type="ECO:0000313" key="2">
    <source>
        <dbReference type="Proteomes" id="UP001162480"/>
    </source>
</evidence>
<evidence type="ECO:0008006" key="3">
    <source>
        <dbReference type="Google" id="ProtNLM"/>
    </source>
</evidence>
<reference evidence="1" key="1">
    <citation type="submission" date="2023-08" db="EMBL/GenBank/DDBJ databases">
        <authorList>
            <person name="Alioto T."/>
            <person name="Alioto T."/>
            <person name="Gomez Garrido J."/>
        </authorList>
    </citation>
    <scope>NUCLEOTIDE SEQUENCE</scope>
</reference>
<sequence length="135" mass="15315">MMKESLNRGNYRDQLRCFAEINSVFASRSFAKEGLKQFPGVSSTIQNDLIQAIGNVISDEIRSEVDKAPFMSVQAYKTTDCAMHTQLLIIIRYVYEDKTCRRFLRFCEVSDDKSGTRLADVIAPALNSFSNTIDK</sequence>
<accession>A0AA36FBR2</accession>
<name>A0AA36FBR2_OCTVU</name>
<gene>
    <name evidence="1" type="ORF">OCTVUL_1B003013</name>
</gene>
<dbReference type="Proteomes" id="UP001162480">
    <property type="component" value="Chromosome 10"/>
</dbReference>
<protein>
    <recommendedName>
        <fullName evidence="3">DUF4371 domain-containing protein</fullName>
    </recommendedName>
</protein>
<organism evidence="1 2">
    <name type="scientific">Octopus vulgaris</name>
    <name type="common">Common octopus</name>
    <dbReference type="NCBI Taxonomy" id="6645"/>
    <lineage>
        <taxon>Eukaryota</taxon>
        <taxon>Metazoa</taxon>
        <taxon>Spiralia</taxon>
        <taxon>Lophotrochozoa</taxon>
        <taxon>Mollusca</taxon>
        <taxon>Cephalopoda</taxon>
        <taxon>Coleoidea</taxon>
        <taxon>Octopodiformes</taxon>
        <taxon>Octopoda</taxon>
        <taxon>Incirrata</taxon>
        <taxon>Octopodidae</taxon>
        <taxon>Octopus</taxon>
    </lineage>
</organism>